<feature type="transmembrane region" description="Helical" evidence="1">
    <location>
        <begin position="56"/>
        <end position="77"/>
    </location>
</feature>
<protein>
    <submittedName>
        <fullName evidence="2">DUF2561 family protein</fullName>
    </submittedName>
</protein>
<feature type="transmembrane region" description="Helical" evidence="1">
    <location>
        <begin position="129"/>
        <end position="152"/>
    </location>
</feature>
<evidence type="ECO:0000256" key="1">
    <source>
        <dbReference type="SAM" id="Phobius"/>
    </source>
</evidence>
<organism evidence="2 3">
    <name type="scientific">[Mycobacterium] wendilense</name>
    <dbReference type="NCBI Taxonomy" id="3064284"/>
    <lineage>
        <taxon>Bacteria</taxon>
        <taxon>Bacillati</taxon>
        <taxon>Actinomycetota</taxon>
        <taxon>Actinomycetes</taxon>
        <taxon>Mycobacteriales</taxon>
        <taxon>Mycobacteriaceae</taxon>
        <taxon>Mycolicibacter</taxon>
    </lineage>
</organism>
<dbReference type="RefSeq" id="WP_316516308.1">
    <property type="nucleotide sequence ID" value="NZ_OY726395.1"/>
</dbReference>
<feature type="transmembrane region" description="Helical" evidence="1">
    <location>
        <begin position="164"/>
        <end position="185"/>
    </location>
</feature>
<dbReference type="Pfam" id="PF10812">
    <property type="entry name" value="DUF2561"/>
    <property type="match status" value="1"/>
</dbReference>
<keyword evidence="1" id="KW-0812">Transmembrane</keyword>
<sequence>MSSDLFRSPEAVDRSLMVACAVVWLLVLGLFVAAGVALADLGQSSAQSSSGDGTPWLLYTVIGVSAAVIVAAVPLLLRARNAGGAASSSSAPASPAPARPAAAARAAAPMAATARLRPGAPNAAVLDRIWLRCGLAVLTATGAALCAVAIATHLMAVDSVVASWVLYGVAAVITVGMVAIPLYFLRELRAQVEPAA</sequence>
<feature type="transmembrane region" description="Helical" evidence="1">
    <location>
        <begin position="16"/>
        <end position="36"/>
    </location>
</feature>
<keyword evidence="1" id="KW-1133">Transmembrane helix</keyword>
<accession>A0ABN9P1J2</accession>
<name>A0ABN9P1J2_9MYCO</name>
<proteinExistence type="predicted"/>
<gene>
    <name evidence="2" type="ORF">MU0050_001943</name>
</gene>
<keyword evidence="1" id="KW-0472">Membrane</keyword>
<dbReference type="Proteomes" id="UP001190466">
    <property type="component" value="Chromosome"/>
</dbReference>
<dbReference type="InterPro" id="IPR024381">
    <property type="entry name" value="DUF2561"/>
</dbReference>
<evidence type="ECO:0000313" key="2">
    <source>
        <dbReference type="EMBL" id="CAJ1582180.1"/>
    </source>
</evidence>
<keyword evidence="3" id="KW-1185">Reference proteome</keyword>
<evidence type="ECO:0000313" key="3">
    <source>
        <dbReference type="Proteomes" id="UP001190466"/>
    </source>
</evidence>
<reference evidence="2 3" key="1">
    <citation type="submission" date="2023-08" db="EMBL/GenBank/DDBJ databases">
        <authorList>
            <person name="Folkvardsen B D."/>
            <person name="Norman A."/>
        </authorList>
    </citation>
    <scope>NUCLEOTIDE SEQUENCE [LARGE SCALE GENOMIC DNA]</scope>
    <source>
        <strain evidence="2 3">Mu0050</strain>
    </source>
</reference>
<dbReference type="EMBL" id="OY726395">
    <property type="protein sequence ID" value="CAJ1582180.1"/>
    <property type="molecule type" value="Genomic_DNA"/>
</dbReference>